<evidence type="ECO:0000313" key="2">
    <source>
        <dbReference type="Proteomes" id="UP000198804"/>
    </source>
</evidence>
<dbReference type="EMBL" id="FOSV01000011">
    <property type="protein sequence ID" value="SFL22736.1"/>
    <property type="molecule type" value="Genomic_DNA"/>
</dbReference>
<dbReference type="AlphaFoldDB" id="A0A1I4G0W9"/>
<dbReference type="Gene3D" id="3.40.50.720">
    <property type="entry name" value="NAD(P)-binding Rossmann-like Domain"/>
    <property type="match status" value="1"/>
</dbReference>
<keyword evidence="2" id="KW-1185">Reference proteome</keyword>
<proteinExistence type="predicted"/>
<gene>
    <name evidence="1" type="ORF">SAMN04488125_1111</name>
</gene>
<protein>
    <submittedName>
        <fullName evidence="1">UDPglucose 6-dehydrogenase</fullName>
    </submittedName>
</protein>
<name>A0A1I4G0W9_9HYPH</name>
<organism evidence="1 2">
    <name type="scientific">Methylorubrum salsuginis</name>
    <dbReference type="NCBI Taxonomy" id="414703"/>
    <lineage>
        <taxon>Bacteria</taxon>
        <taxon>Pseudomonadati</taxon>
        <taxon>Pseudomonadota</taxon>
        <taxon>Alphaproteobacteria</taxon>
        <taxon>Hyphomicrobiales</taxon>
        <taxon>Methylobacteriaceae</taxon>
        <taxon>Methylorubrum</taxon>
    </lineage>
</organism>
<evidence type="ECO:0000313" key="1">
    <source>
        <dbReference type="EMBL" id="SFL22736.1"/>
    </source>
</evidence>
<accession>A0A1I4G0W9</accession>
<dbReference type="Proteomes" id="UP000198804">
    <property type="component" value="Unassembled WGS sequence"/>
</dbReference>
<reference evidence="2" key="1">
    <citation type="submission" date="2016-10" db="EMBL/GenBank/DDBJ databases">
        <authorList>
            <person name="Varghese N."/>
            <person name="Submissions S."/>
        </authorList>
    </citation>
    <scope>NUCLEOTIDE SEQUENCE [LARGE SCALE GENOMIC DNA]</scope>
    <source>
        <strain evidence="2">CGMCC 1.6474</strain>
    </source>
</reference>
<sequence length="43" mass="4588">PRLKGLMNAPVMVDLRNVYSPAEADKHGFQYTGIGTTPAGARS</sequence>
<feature type="non-terminal residue" evidence="1">
    <location>
        <position position="1"/>
    </location>
</feature>